<organism evidence="1 2">
    <name type="scientific">Hyphomonas polymorpha PS728</name>
    <dbReference type="NCBI Taxonomy" id="1280954"/>
    <lineage>
        <taxon>Bacteria</taxon>
        <taxon>Pseudomonadati</taxon>
        <taxon>Pseudomonadota</taxon>
        <taxon>Alphaproteobacteria</taxon>
        <taxon>Hyphomonadales</taxon>
        <taxon>Hyphomonadaceae</taxon>
        <taxon>Hyphomonas</taxon>
    </lineage>
</organism>
<evidence type="ECO:0000313" key="1">
    <source>
        <dbReference type="EMBL" id="KCZ99335.1"/>
    </source>
</evidence>
<accession>A0A062VIE3</accession>
<keyword evidence="2" id="KW-1185">Reference proteome</keyword>
<dbReference type="STRING" id="1280954.HPO_05347"/>
<name>A0A062VIE3_9PROT</name>
<evidence type="ECO:0000313" key="2">
    <source>
        <dbReference type="Proteomes" id="UP000027100"/>
    </source>
</evidence>
<sequence length="51" mass="5801">MAACVFSAPGPMTESRWGFEVDALQFKIRHDLGHAFVEWRGWTRLDHAATP</sequence>
<dbReference type="Proteomes" id="UP000027100">
    <property type="component" value="Unassembled WGS sequence"/>
</dbReference>
<reference evidence="1 2" key="1">
    <citation type="journal article" date="2014" name="Antonie Van Leeuwenhoek">
        <title>Hyphomonas beringensis sp. nov. and Hyphomonas chukchiensis sp. nov., isolated from surface seawater of the Bering Sea and Chukchi Sea.</title>
        <authorList>
            <person name="Li C."/>
            <person name="Lai Q."/>
            <person name="Li G."/>
            <person name="Dong C."/>
            <person name="Wang J."/>
            <person name="Liao Y."/>
            <person name="Shao Z."/>
        </authorList>
    </citation>
    <scope>NUCLEOTIDE SEQUENCE [LARGE SCALE GENOMIC DNA]</scope>
    <source>
        <strain evidence="1 2">PS728</strain>
    </source>
</reference>
<protein>
    <submittedName>
        <fullName evidence="1">Uncharacterized protein</fullName>
    </submittedName>
</protein>
<dbReference type="PATRIC" id="fig|1280954.3.peg.1091"/>
<dbReference type="AlphaFoldDB" id="A0A062VIE3"/>
<gene>
    <name evidence="1" type="ORF">HPO_05347</name>
</gene>
<comment type="caution">
    <text evidence="1">The sequence shown here is derived from an EMBL/GenBank/DDBJ whole genome shotgun (WGS) entry which is preliminary data.</text>
</comment>
<dbReference type="EMBL" id="ARYM01000005">
    <property type="protein sequence ID" value="KCZ99335.1"/>
    <property type="molecule type" value="Genomic_DNA"/>
</dbReference>
<proteinExistence type="predicted"/>